<evidence type="ECO:0000313" key="3">
    <source>
        <dbReference type="EMBL" id="MBL0371349.1"/>
    </source>
</evidence>
<dbReference type="EMBL" id="JAEQNC010000002">
    <property type="protein sequence ID" value="MBL0371349.1"/>
    <property type="molecule type" value="Genomic_DNA"/>
</dbReference>
<feature type="domain" description="Glycosyl transferase family 1" evidence="1">
    <location>
        <begin position="200"/>
        <end position="340"/>
    </location>
</feature>
<dbReference type="Proteomes" id="UP000633219">
    <property type="component" value="Unassembled WGS sequence"/>
</dbReference>
<dbReference type="SUPFAM" id="SSF53756">
    <property type="entry name" value="UDP-Glycosyltransferase/glycogen phosphorylase"/>
    <property type="match status" value="1"/>
</dbReference>
<organism evidence="3 4">
    <name type="scientific">Rhizobium setariae</name>
    <dbReference type="NCBI Taxonomy" id="2801340"/>
    <lineage>
        <taxon>Bacteria</taxon>
        <taxon>Pseudomonadati</taxon>
        <taxon>Pseudomonadota</taxon>
        <taxon>Alphaproteobacteria</taxon>
        <taxon>Hyphomicrobiales</taxon>
        <taxon>Rhizobiaceae</taxon>
        <taxon>Rhizobium/Agrobacterium group</taxon>
        <taxon>Rhizobium</taxon>
    </lineage>
</organism>
<dbReference type="Pfam" id="PF00534">
    <property type="entry name" value="Glycos_transf_1"/>
    <property type="match status" value="1"/>
</dbReference>
<dbReference type="AlphaFoldDB" id="A0A937CMV6"/>
<evidence type="ECO:0000259" key="1">
    <source>
        <dbReference type="Pfam" id="PF00534"/>
    </source>
</evidence>
<dbReference type="InterPro" id="IPR028098">
    <property type="entry name" value="Glyco_trans_4-like_N"/>
</dbReference>
<sequence>MQNGSPLRILHCFRSPIGGIFRHVRDLAIEQSRAGHAVGILCDSSTGGVHEENLFNSIMPHLSLGLTRIPIDRSVSIRDVPVLWKSYKEIRSLRPDVLHGHGAKGGALARLAGTALRVNRYRVSRFYSPHGGSLHFNPKSLAGWAVFRLEKLQEWITDALVFVCEFERNTYRQKVGRIGIRNEVVYNGVGEADFELIPEKPDAVHFLYVGMLRDLKGPDVFIDAFAKTERILRRPLSGMMIGDGPQKDKYLQMMTMRGLGRRITMLPAMNIKDAFAASQTVVVPSRAESMPYIVLESLAAGKTVIASDVGGISEVLGAGNKALVEAGDADALAKIMAESLASLGWKAQHMPDRQKFHSVFSSNTMARRITALYHDLAGH</sequence>
<dbReference type="GO" id="GO:0016757">
    <property type="term" value="F:glycosyltransferase activity"/>
    <property type="evidence" value="ECO:0007669"/>
    <property type="project" value="InterPro"/>
</dbReference>
<dbReference type="RefSeq" id="WP_201653911.1">
    <property type="nucleotide sequence ID" value="NZ_JAEQNC010000002.1"/>
</dbReference>
<name>A0A937CMV6_9HYPH</name>
<proteinExistence type="predicted"/>
<dbReference type="Gene3D" id="3.40.50.2000">
    <property type="entry name" value="Glycogen Phosphorylase B"/>
    <property type="match status" value="2"/>
</dbReference>
<protein>
    <submittedName>
        <fullName evidence="3">Glycosyltransferase</fullName>
    </submittedName>
</protein>
<gene>
    <name evidence="3" type="ORF">JJB09_04855</name>
</gene>
<evidence type="ECO:0000313" key="4">
    <source>
        <dbReference type="Proteomes" id="UP000633219"/>
    </source>
</evidence>
<dbReference type="InterPro" id="IPR001296">
    <property type="entry name" value="Glyco_trans_1"/>
</dbReference>
<evidence type="ECO:0000259" key="2">
    <source>
        <dbReference type="Pfam" id="PF13439"/>
    </source>
</evidence>
<feature type="domain" description="Glycosyltransferase subfamily 4-like N-terminal" evidence="2">
    <location>
        <begin position="17"/>
        <end position="189"/>
    </location>
</feature>
<comment type="caution">
    <text evidence="3">The sequence shown here is derived from an EMBL/GenBank/DDBJ whole genome shotgun (WGS) entry which is preliminary data.</text>
</comment>
<reference evidence="3" key="1">
    <citation type="submission" date="2021-01" db="EMBL/GenBank/DDBJ databases">
        <title>Rhizobium sp. strain KVB221 16S ribosomal RNA gene Genome sequencing and assembly.</title>
        <authorList>
            <person name="Kang M."/>
        </authorList>
    </citation>
    <scope>NUCLEOTIDE SEQUENCE</scope>
    <source>
        <strain evidence="3">KVB221</strain>
    </source>
</reference>
<accession>A0A937CMV6</accession>
<dbReference type="PANTHER" id="PTHR12526">
    <property type="entry name" value="GLYCOSYLTRANSFERASE"/>
    <property type="match status" value="1"/>
</dbReference>
<dbReference type="Pfam" id="PF13439">
    <property type="entry name" value="Glyco_transf_4"/>
    <property type="match status" value="1"/>
</dbReference>
<keyword evidence="4" id="KW-1185">Reference proteome</keyword>